<dbReference type="AlphaFoldDB" id="A0A7M1S6X1"/>
<dbReference type="InterPro" id="IPR052378">
    <property type="entry name" value="NosR_regulator"/>
</dbReference>
<keyword evidence="2" id="KW-1003">Cell membrane</keyword>
<feature type="transmembrane region" description="Helical" evidence="4">
    <location>
        <begin position="429"/>
        <end position="448"/>
    </location>
</feature>
<organism evidence="6 7">
    <name type="scientific">Sulfurovum indicum</name>
    <dbReference type="NCBI Taxonomy" id="2779528"/>
    <lineage>
        <taxon>Bacteria</taxon>
        <taxon>Pseudomonadati</taxon>
        <taxon>Campylobacterota</taxon>
        <taxon>Epsilonproteobacteria</taxon>
        <taxon>Campylobacterales</taxon>
        <taxon>Sulfurovaceae</taxon>
        <taxon>Sulfurovum</taxon>
    </lineage>
</organism>
<evidence type="ECO:0000256" key="2">
    <source>
        <dbReference type="ARBA" id="ARBA00022475"/>
    </source>
</evidence>
<protein>
    <submittedName>
        <fullName evidence="6">4Fe-4S binding protein</fullName>
    </submittedName>
</protein>
<keyword evidence="3 4" id="KW-0472">Membrane</keyword>
<reference evidence="6 7" key="1">
    <citation type="submission" date="2020-10" db="EMBL/GenBank/DDBJ databases">
        <title>The genome of sulfurovum sp.</title>
        <authorList>
            <person name="Xie S."/>
            <person name="Shao Z."/>
            <person name="Jiang L."/>
        </authorList>
    </citation>
    <scope>NUCLEOTIDE SEQUENCE [LARGE SCALE GENOMIC DNA]</scope>
    <source>
        <strain evidence="6 7">ST-419</strain>
    </source>
</reference>
<feature type="transmembrane region" description="Helical" evidence="4">
    <location>
        <begin position="134"/>
        <end position="156"/>
    </location>
</feature>
<accession>A0A7M1S6X1</accession>
<feature type="transmembrane region" description="Helical" evidence="4">
    <location>
        <begin position="255"/>
        <end position="275"/>
    </location>
</feature>
<keyword evidence="4" id="KW-1133">Transmembrane helix</keyword>
<gene>
    <name evidence="6" type="ORF">IMZ28_04475</name>
</gene>
<dbReference type="Pfam" id="PF12801">
    <property type="entry name" value="Fer4_5"/>
    <property type="match status" value="2"/>
</dbReference>
<feature type="transmembrane region" description="Helical" evidence="4">
    <location>
        <begin position="111"/>
        <end position="128"/>
    </location>
</feature>
<feature type="transmembrane region" description="Helical" evidence="4">
    <location>
        <begin position="304"/>
        <end position="327"/>
    </location>
</feature>
<keyword evidence="4" id="KW-0812">Transmembrane</keyword>
<evidence type="ECO:0000256" key="4">
    <source>
        <dbReference type="SAM" id="Phobius"/>
    </source>
</evidence>
<dbReference type="InterPro" id="IPR017896">
    <property type="entry name" value="4Fe4S_Fe-S-bd"/>
</dbReference>
<dbReference type="EMBL" id="CP063164">
    <property type="protein sequence ID" value="QOR62731.1"/>
    <property type="molecule type" value="Genomic_DNA"/>
</dbReference>
<evidence type="ECO:0000256" key="1">
    <source>
        <dbReference type="ARBA" id="ARBA00004236"/>
    </source>
</evidence>
<dbReference type="SUPFAM" id="SSF54862">
    <property type="entry name" value="4Fe-4S ferredoxins"/>
    <property type="match status" value="1"/>
</dbReference>
<dbReference type="KEGG" id="sinu:IMZ28_04475"/>
<feature type="domain" description="4Fe-4S ferredoxin-type" evidence="5">
    <location>
        <begin position="60"/>
        <end position="99"/>
    </location>
</feature>
<evidence type="ECO:0000256" key="3">
    <source>
        <dbReference type="ARBA" id="ARBA00023136"/>
    </source>
</evidence>
<feature type="transmembrane region" description="Helical" evidence="4">
    <location>
        <begin position="339"/>
        <end position="360"/>
    </location>
</feature>
<evidence type="ECO:0000313" key="7">
    <source>
        <dbReference type="Proteomes" id="UP000595074"/>
    </source>
</evidence>
<sequence>MVTEHHRAVNDLFRYRLFRFIFTNKQFVFAVRITVAALFFYAIYLGFSEPGKKNTFTHALFWGLFWPFFIVTTLPLFGRIFCGICPHGFLGKYITKIGLKHKMPKWLQNRFIGVALLVFGWWGVYYMFPSLYRTPYGSAMLFAIMTLVAFVFYFLFREMSYCTYICPIGTALRGYGKLSATWFGSYDTACSDCKTFDCAKSCPYGLSPFNFKKKKSMSDCTLCMDCTDSCAALKFKVLKPGYAIYQKFKVIKAEVWVFILILAAIPISMAFHHGLGRSNVADEMLWAKTATFAKQYIDFGSIDAVGLFAFVYAVIFSVFFAVLGMFLASVIMKQKFSTVFYTLGYAFAPLFLLASMAHAWEFFLTGNSARIIEGFAWGFGMQVDVEPFVKHGNKWLEVLHLFRWIAVVWALYILYHRMQFINAAKVRKVLAYPFAALLIFFFIAVNIYREYILDTYGRKPHHSHSIQHKVKAEDLQPATKHQFHTRSGG</sequence>
<evidence type="ECO:0000313" key="6">
    <source>
        <dbReference type="EMBL" id="QOR62731.1"/>
    </source>
</evidence>
<proteinExistence type="predicted"/>
<dbReference type="RefSeq" id="WP_197549550.1">
    <property type="nucleotide sequence ID" value="NZ_CP063164.1"/>
</dbReference>
<dbReference type="Proteomes" id="UP000595074">
    <property type="component" value="Chromosome"/>
</dbReference>
<feature type="domain" description="4Fe-4S ferredoxin-type" evidence="5">
    <location>
        <begin position="140"/>
        <end position="182"/>
    </location>
</feature>
<feature type="transmembrane region" description="Helical" evidence="4">
    <location>
        <begin position="59"/>
        <end position="90"/>
    </location>
</feature>
<name>A0A7M1S6X1_9BACT</name>
<evidence type="ECO:0000259" key="5">
    <source>
        <dbReference type="Pfam" id="PF12801"/>
    </source>
</evidence>
<dbReference type="PANTHER" id="PTHR30224:SF4">
    <property type="entry name" value="ELECTRON TRANSPORT PROTEIN YCCM-RELATED"/>
    <property type="match status" value="1"/>
</dbReference>
<dbReference type="GO" id="GO:0005886">
    <property type="term" value="C:plasma membrane"/>
    <property type="evidence" value="ECO:0007669"/>
    <property type="project" value="UniProtKB-SubCell"/>
</dbReference>
<keyword evidence="7" id="KW-1185">Reference proteome</keyword>
<feature type="transmembrane region" description="Helical" evidence="4">
    <location>
        <begin position="398"/>
        <end position="417"/>
    </location>
</feature>
<comment type="subcellular location">
    <subcellularLocation>
        <location evidence="1">Cell membrane</location>
    </subcellularLocation>
</comment>
<dbReference type="PANTHER" id="PTHR30224">
    <property type="entry name" value="ELECTRON TRANSPORT PROTEIN"/>
    <property type="match status" value="1"/>
</dbReference>
<feature type="transmembrane region" description="Helical" evidence="4">
    <location>
        <begin position="27"/>
        <end position="47"/>
    </location>
</feature>